<evidence type="ECO:0000313" key="2">
    <source>
        <dbReference type="EMBL" id="THF51392.1"/>
    </source>
</evidence>
<protein>
    <submittedName>
        <fullName evidence="2">M23 family metallopeptidase</fullName>
    </submittedName>
</protein>
<proteinExistence type="predicted"/>
<evidence type="ECO:0000313" key="3">
    <source>
        <dbReference type="Proteomes" id="UP000307507"/>
    </source>
</evidence>
<keyword evidence="3" id="KW-1185">Reference proteome</keyword>
<dbReference type="GO" id="GO:0004222">
    <property type="term" value="F:metalloendopeptidase activity"/>
    <property type="evidence" value="ECO:0007669"/>
    <property type="project" value="TreeGrafter"/>
</dbReference>
<evidence type="ECO:0000259" key="1">
    <source>
        <dbReference type="Pfam" id="PF01551"/>
    </source>
</evidence>
<gene>
    <name evidence="2" type="ORF">E6C50_06410</name>
</gene>
<dbReference type="RefSeq" id="WP_136402377.1">
    <property type="nucleotide sequence ID" value="NZ_SSNZ01000002.1"/>
</dbReference>
<organism evidence="2 3">
    <name type="scientific">Flavobacterium supellecticarium</name>
    <dbReference type="NCBI Taxonomy" id="2565924"/>
    <lineage>
        <taxon>Bacteria</taxon>
        <taxon>Pseudomonadati</taxon>
        <taxon>Bacteroidota</taxon>
        <taxon>Flavobacteriia</taxon>
        <taxon>Flavobacteriales</taxon>
        <taxon>Flavobacteriaceae</taxon>
        <taxon>Flavobacterium</taxon>
    </lineage>
</organism>
<dbReference type="Proteomes" id="UP000307507">
    <property type="component" value="Unassembled WGS sequence"/>
</dbReference>
<dbReference type="SUPFAM" id="SSF51261">
    <property type="entry name" value="Duplicated hybrid motif"/>
    <property type="match status" value="2"/>
</dbReference>
<dbReference type="InterPro" id="IPR011055">
    <property type="entry name" value="Dup_hybrid_motif"/>
</dbReference>
<comment type="caution">
    <text evidence="2">The sequence shown here is derived from an EMBL/GenBank/DDBJ whole genome shotgun (WGS) entry which is preliminary data.</text>
</comment>
<accession>A0A4S3ZZV2</accession>
<feature type="domain" description="M23ase beta-sheet core" evidence="1">
    <location>
        <begin position="47"/>
        <end position="115"/>
    </location>
</feature>
<dbReference type="Gene3D" id="2.70.70.10">
    <property type="entry name" value="Glucose Permease (Domain IIA)"/>
    <property type="match status" value="1"/>
</dbReference>
<dbReference type="EMBL" id="SSNZ01000002">
    <property type="protein sequence ID" value="THF51392.1"/>
    <property type="molecule type" value="Genomic_DNA"/>
</dbReference>
<dbReference type="Pfam" id="PF01551">
    <property type="entry name" value="Peptidase_M23"/>
    <property type="match status" value="1"/>
</dbReference>
<dbReference type="PANTHER" id="PTHR21666">
    <property type="entry name" value="PEPTIDASE-RELATED"/>
    <property type="match status" value="1"/>
</dbReference>
<dbReference type="OrthoDB" id="9810477at2"/>
<reference evidence="2 3" key="1">
    <citation type="submission" date="2019-04" db="EMBL/GenBank/DDBJ databases">
        <title>Flavobacterium sp. nov. isolated from construction timber.</title>
        <authorList>
            <person name="Lin S.-Y."/>
            <person name="Chang C.-T."/>
            <person name="Young C.-C."/>
        </authorList>
    </citation>
    <scope>NUCLEOTIDE SEQUENCE [LARGE SCALE GENOMIC DNA]</scope>
    <source>
        <strain evidence="2 3">CC-CTC003</strain>
    </source>
</reference>
<dbReference type="InterPro" id="IPR050570">
    <property type="entry name" value="Cell_wall_metabolism_enzyme"/>
</dbReference>
<dbReference type="AlphaFoldDB" id="A0A4S3ZZV2"/>
<dbReference type="PANTHER" id="PTHR21666:SF285">
    <property type="entry name" value="M23 FAMILY METALLOPEPTIDASE"/>
    <property type="match status" value="1"/>
</dbReference>
<dbReference type="CDD" id="cd12797">
    <property type="entry name" value="M23_peptidase"/>
    <property type="match status" value="1"/>
</dbReference>
<name>A0A4S3ZZV2_9FLAO</name>
<dbReference type="InterPro" id="IPR016047">
    <property type="entry name" value="M23ase_b-sheet_dom"/>
</dbReference>
<sequence length="572" mass="65276">MRLLLFFCFSFLCCFSQNQYPKDYFRSPLDIPLQSSGTFGELRGNHFHSGLDYKTQQRTGLPVFAVADGYVSRIKVSTFGYGHALYITHPNGVTTVYGHLKAYSGKIGEYVRKKQYAQKKFEIELFPLASELPVAKSELIALSGNTGGSGGPHLHFEYRDTKTEKTLNPLLFGMDKETTDTKAPTVNGIVVYPISDDAVVNQSQNPILVNLSLQKDGSYMGSKVMGKGAIGFSLDAYDTSDNNYSKNGIYKVETFLNGTKLYGYQFDAFSFDESRYINNFIDFERYKKTKLRYQKLFYKKSYPFSIISDNAKNGQITVKEKDTFSYRIEVSDFHNNKTIINIPVVYADQPVKFPRKEVTTPYFIKASNDHNFTKDNISVFVPANAFYEDFYLRFDVKNNVLDLHDDTVPAHNNITITFDVKGIPNLDYKKSFIGRMDGSKPEYFTTTKKGDLFSIRTKDLGKFMLMQDSVGPRIYKPNFTTGSTIDKLDTISVHIQDDLSGIKEYNGYLNGKWILMKYDYKTKLLVHDLNDMIYDDGRNDLKIIVSDNIGNSTTFETHFFKTLKPTSLEKNN</sequence>